<dbReference type="RefSeq" id="WP_095090140.1">
    <property type="nucleotide sequence ID" value="NZ_JBHUGZ010000001.1"/>
</dbReference>
<keyword evidence="2" id="KW-1185">Reference proteome</keyword>
<accession>A0ABW4U5N6</accession>
<dbReference type="NCBIfam" id="TIGR03353">
    <property type="entry name" value="VI_chp_4"/>
    <property type="match status" value="1"/>
</dbReference>
<gene>
    <name evidence="1" type="primary">tssK</name>
    <name evidence="1" type="ORF">ACFSOZ_03900</name>
</gene>
<dbReference type="Pfam" id="PF05936">
    <property type="entry name" value="T6SS_VasE"/>
    <property type="match status" value="1"/>
</dbReference>
<name>A0ABW4U5N6_9HYPH</name>
<reference evidence="2" key="1">
    <citation type="journal article" date="2019" name="Int. J. Syst. Evol. Microbiol.">
        <title>The Global Catalogue of Microorganisms (GCM) 10K type strain sequencing project: providing services to taxonomists for standard genome sequencing and annotation.</title>
        <authorList>
            <consortium name="The Broad Institute Genomics Platform"/>
            <consortium name="The Broad Institute Genome Sequencing Center for Infectious Disease"/>
            <person name="Wu L."/>
            <person name="Ma J."/>
        </authorList>
    </citation>
    <scope>NUCLEOTIDE SEQUENCE [LARGE SCALE GENOMIC DNA]</scope>
    <source>
        <strain evidence="2">CGMCC 1.16225</strain>
    </source>
</reference>
<sequence length="445" mass="49388">MSLENRVVWSEGLFLRPQHFQQNDRYVEKLLRGRTAALHGYGWGITELRINRELLALGKIAVETACGVLEDGTPFSIPDDADQPTPYDVPEYLRDSLIHLAVPLHRSGAVETDVRAEADVPIRFAGVSQDIIDTNAGERGSASIEVAQLRFQLLPDAADRSAFTCLPIARIMQVRADRQVILDEAHVAPTPDCASSHVLSNYITEITGLLHHRGEALAARVSHSGTHGIAEIADFLLLQAINRYEPYFSHLSKAAVVNPESLYGVMLQLAGELATFALVEKRTQTFGDYKHHALAHTFLPVIQSIRSSLNAIPEQTAEPVPLRPHKYGFHIAEVTDRSLFTTASFVLAARADVEIERLRREFPRYVKIGPAEKIEELVKVALPGITINPISVAPRQIPFHAGFTYFEVDPHSRCWMDLPRSAALTLHVAGDFPKLEMALWAIRAC</sequence>
<organism evidence="1 2">
    <name type="scientific">Mesorhizobium newzealandense</name>
    <dbReference type="NCBI Taxonomy" id="1300302"/>
    <lineage>
        <taxon>Bacteria</taxon>
        <taxon>Pseudomonadati</taxon>
        <taxon>Pseudomonadota</taxon>
        <taxon>Alphaproteobacteria</taxon>
        <taxon>Hyphomicrobiales</taxon>
        <taxon>Phyllobacteriaceae</taxon>
        <taxon>Mesorhizobium</taxon>
    </lineage>
</organism>
<dbReference type="EMBL" id="JBHUGZ010000001">
    <property type="protein sequence ID" value="MFD1981837.1"/>
    <property type="molecule type" value="Genomic_DNA"/>
</dbReference>
<dbReference type="InterPro" id="IPR010263">
    <property type="entry name" value="T6SS_TssK"/>
</dbReference>
<evidence type="ECO:0000313" key="1">
    <source>
        <dbReference type="EMBL" id="MFD1981837.1"/>
    </source>
</evidence>
<dbReference type="Proteomes" id="UP001597405">
    <property type="component" value="Unassembled WGS sequence"/>
</dbReference>
<protein>
    <submittedName>
        <fullName evidence="1">Type VI secretion system baseplate subunit TssK</fullName>
    </submittedName>
</protein>
<proteinExistence type="predicted"/>
<dbReference type="PANTHER" id="PTHR35566:SF1">
    <property type="entry name" value="TYPE VI SECRETION SYSTEM BASEPLATE COMPONENT TSSK1"/>
    <property type="match status" value="1"/>
</dbReference>
<dbReference type="PANTHER" id="PTHR35566">
    <property type="entry name" value="BLR3599 PROTEIN"/>
    <property type="match status" value="1"/>
</dbReference>
<comment type="caution">
    <text evidence="1">The sequence shown here is derived from an EMBL/GenBank/DDBJ whole genome shotgun (WGS) entry which is preliminary data.</text>
</comment>
<evidence type="ECO:0000313" key="2">
    <source>
        <dbReference type="Proteomes" id="UP001597405"/>
    </source>
</evidence>